<dbReference type="Proteomes" id="UP000837801">
    <property type="component" value="Unassembled WGS sequence"/>
</dbReference>
<keyword evidence="11" id="KW-1185">Reference proteome</keyword>
<dbReference type="GO" id="GO:0070847">
    <property type="term" value="C:core mediator complex"/>
    <property type="evidence" value="ECO:0007669"/>
    <property type="project" value="TreeGrafter"/>
</dbReference>
<gene>
    <name evidence="8" type="primary">MED18</name>
    <name evidence="10" type="ORF">CLIB1423_09S00738</name>
</gene>
<evidence type="ECO:0000256" key="3">
    <source>
        <dbReference type="ARBA" id="ARBA00019612"/>
    </source>
</evidence>
<dbReference type="GO" id="GO:0006369">
    <property type="term" value="P:termination of RNA polymerase II transcription"/>
    <property type="evidence" value="ECO:0007669"/>
    <property type="project" value="TreeGrafter"/>
</dbReference>
<dbReference type="GO" id="GO:0016592">
    <property type="term" value="C:mediator complex"/>
    <property type="evidence" value="ECO:0007669"/>
    <property type="project" value="InterPro"/>
</dbReference>
<keyword evidence="8" id="KW-0010">Activator</keyword>
<dbReference type="PANTHER" id="PTHR13321">
    <property type="entry name" value="MEDIATOR OF RNA POLYMERASE II TRANSCRIPTION, SUBUNIT 18"/>
    <property type="match status" value="1"/>
</dbReference>
<evidence type="ECO:0000256" key="9">
    <source>
        <dbReference type="SAM" id="MobiDB-lite"/>
    </source>
</evidence>
<keyword evidence="4 8" id="KW-0805">Transcription regulation</keyword>
<keyword evidence="6 8" id="KW-0539">Nucleus</keyword>
<evidence type="ECO:0000256" key="1">
    <source>
        <dbReference type="ARBA" id="ARBA00004123"/>
    </source>
</evidence>
<feature type="region of interest" description="Disordered" evidence="9">
    <location>
        <begin position="145"/>
        <end position="165"/>
    </location>
</feature>
<dbReference type="EMBL" id="CAKXYY010000009">
    <property type="protein sequence ID" value="CAH2353007.1"/>
    <property type="molecule type" value="Genomic_DNA"/>
</dbReference>
<reference evidence="10" key="1">
    <citation type="submission" date="2022-03" db="EMBL/GenBank/DDBJ databases">
        <authorList>
            <person name="Legras J.-L."/>
            <person name="Devillers H."/>
            <person name="Grondin C."/>
        </authorList>
    </citation>
    <scope>NUCLEOTIDE SEQUENCE</scope>
    <source>
        <strain evidence="10">CLIB 1423</strain>
    </source>
</reference>
<dbReference type="InterPro" id="IPR019095">
    <property type="entry name" value="Mediator_Med18"/>
</dbReference>
<dbReference type="PANTHER" id="PTHR13321:SF2">
    <property type="entry name" value="MEDIATOR OF RNA POLYMERASE II TRANSCRIPTION SUBUNIT 18"/>
    <property type="match status" value="1"/>
</dbReference>
<keyword evidence="5 8" id="KW-0804">Transcription</keyword>
<dbReference type="GO" id="GO:0003712">
    <property type="term" value="F:transcription coregulator activity"/>
    <property type="evidence" value="ECO:0007669"/>
    <property type="project" value="InterPro"/>
</dbReference>
<dbReference type="Pfam" id="PF09637">
    <property type="entry name" value="Med18"/>
    <property type="match status" value="1"/>
</dbReference>
<feature type="compositionally biased region" description="Basic and acidic residues" evidence="9">
    <location>
        <begin position="155"/>
        <end position="165"/>
    </location>
</feature>
<proteinExistence type="inferred from homology"/>
<comment type="subcellular location">
    <subcellularLocation>
        <location evidence="1 8">Nucleus</location>
    </subcellularLocation>
</comment>
<comment type="function">
    <text evidence="8">Component of the Mediator complex, a coactivator involved in the regulated transcription of nearly all RNA polymerase II-dependent genes. Mediator functions as a bridge to convey information from gene-specific regulatory proteins to the basal RNA polymerase II transcription machinery. Mediator is recruited to promoters by direct interactions with regulatory proteins and serves as a scaffold for the assembly of a functional preinitiation complex with RNA polymerase II and the general transcription factors.</text>
</comment>
<dbReference type="OrthoDB" id="5348092at2759"/>
<evidence type="ECO:0000313" key="10">
    <source>
        <dbReference type="EMBL" id="CAH2353007.1"/>
    </source>
</evidence>
<evidence type="ECO:0000256" key="6">
    <source>
        <dbReference type="ARBA" id="ARBA00023242"/>
    </source>
</evidence>
<evidence type="ECO:0000313" key="11">
    <source>
        <dbReference type="Proteomes" id="UP000837801"/>
    </source>
</evidence>
<evidence type="ECO:0000256" key="7">
    <source>
        <dbReference type="ARBA" id="ARBA00032012"/>
    </source>
</evidence>
<comment type="similarity">
    <text evidence="2 8">Belongs to the Mediator complex subunit 18 family.</text>
</comment>
<organism evidence="10 11">
    <name type="scientific">[Candida] railenensis</name>
    <dbReference type="NCBI Taxonomy" id="45579"/>
    <lineage>
        <taxon>Eukaryota</taxon>
        <taxon>Fungi</taxon>
        <taxon>Dikarya</taxon>
        <taxon>Ascomycota</taxon>
        <taxon>Saccharomycotina</taxon>
        <taxon>Pichiomycetes</taxon>
        <taxon>Debaryomycetaceae</taxon>
        <taxon>Kurtzmaniella</taxon>
    </lineage>
</organism>
<evidence type="ECO:0000256" key="4">
    <source>
        <dbReference type="ARBA" id="ARBA00023015"/>
    </source>
</evidence>
<comment type="caution">
    <text evidence="10">The sequence shown here is derived from an EMBL/GenBank/DDBJ whole genome shotgun (WGS) entry which is preliminary data.</text>
</comment>
<evidence type="ECO:0000256" key="8">
    <source>
        <dbReference type="RuleBase" id="RU364150"/>
    </source>
</evidence>
<dbReference type="AlphaFoldDB" id="A0A9P0QPE4"/>
<evidence type="ECO:0000256" key="5">
    <source>
        <dbReference type="ARBA" id="ARBA00023163"/>
    </source>
</evidence>
<evidence type="ECO:0000256" key="2">
    <source>
        <dbReference type="ARBA" id="ARBA00009814"/>
    </source>
</evidence>
<sequence>MVQQLSLVASFPHSKYVQTMSTLRALTGIEKPQDISTYTLLTKPYSEFKPKVEPGKVNQIEQYFMKCITTWDDSTSDNLDISVPIIKSGNDESNLWVDTLFGDLNGNTRRNWTLQISDIPTAGKNQTVSAQTVYESTLVHYHTTNTKKGSLANGEPKKDEPVDTEMKDADADADLKEVREVKVENQDESSINTNATTDSFLSFLHDLGYEVKNQYWIKGVRYFHGDIFIETFKVFVRDDDFQSKDNQIKLKLLDSTNTFQVKVYINVPKATDVELINQGSKDLQKFQDFIKNLISLEIPDRMYMDSRVLKS</sequence>
<accession>A0A9P0QPE4</accession>
<comment type="subunit">
    <text evidence="8">Component of the Mediator complex.</text>
</comment>
<name>A0A9P0QPE4_9ASCO</name>
<protein>
    <recommendedName>
        <fullName evidence="3 8">Mediator of RNA polymerase II transcription subunit 18</fullName>
    </recommendedName>
    <alternativeName>
        <fullName evidence="7 8">Mediator complex subunit 18</fullName>
    </alternativeName>
</protein>
<dbReference type="GO" id="GO:0006357">
    <property type="term" value="P:regulation of transcription by RNA polymerase II"/>
    <property type="evidence" value="ECO:0007669"/>
    <property type="project" value="InterPro"/>
</dbReference>
<dbReference type="Gene3D" id="2.40.320.10">
    <property type="entry name" value="Hypothetical Protein Pfu-838710-001"/>
    <property type="match status" value="1"/>
</dbReference>